<dbReference type="InterPro" id="IPR004089">
    <property type="entry name" value="MCPsignal_dom"/>
</dbReference>
<dbReference type="KEGG" id="crw:CROST_010130"/>
<accession>A0A1S8M7L1</accession>
<dbReference type="STRING" id="84029.CROST_10580"/>
<dbReference type="GO" id="GO:0016020">
    <property type="term" value="C:membrane"/>
    <property type="evidence" value="ECO:0007669"/>
    <property type="project" value="InterPro"/>
</dbReference>
<dbReference type="Gene3D" id="6.10.340.10">
    <property type="match status" value="1"/>
</dbReference>
<dbReference type="CDD" id="cd06225">
    <property type="entry name" value="HAMP"/>
    <property type="match status" value="1"/>
</dbReference>
<dbReference type="Proteomes" id="UP000190951">
    <property type="component" value="Chromosome"/>
</dbReference>
<dbReference type="SMART" id="SM00283">
    <property type="entry name" value="MA"/>
    <property type="match status" value="1"/>
</dbReference>
<dbReference type="AlphaFoldDB" id="A0A1S8M7L1"/>
<sequence>MKSGGIKGNLFLLVTFMIIFAIGLGGFSFYALNKTQQQAKENVDTINEYIILVDNSRKAQVTFKKQVQAWKDLLLRGMDETQHNTYFNQFKNYNEEVINELDSLKKSMNALGIDTSSVDKVSAEINQLEEDYINAMKNYDPSNKEGYKIIDALVKGKDKAPTNDMDSLIEAIRNKSATQIKNMNLEAEARNRRLDIYLVSIIIISILIVALLTLITLRTYKSIEMFIKQFKDLMEKAEDGDLTVEGKAFSGNELGELTIRFNQFIKNIRTLILETKDMSYLLASSSNDILQNSDETVKTSHQIAETISQVAEGATKQSVLANEGNDMVTRVTKDLNKVTEATKYMKKLAMETDNVLTEGISSIKIQNEKMKDSKDTTKEVSEAILNLSSQSSKIAEFVEIINGITSQTNLLALNASIEAARAGEAGKGFAVVAEEIRKLAESSSSFTTQIEELIKAIQSGVNETVSKMEKFEKTMEEQIDAIKNTEGVFWQIKDSTAKVANQVIDVSNNTQTIDENSLLLEKAIHNIYVVVEQNAAASEEVAASTEEQVSSVDEISMLIDDLSKSSDKLKHFLDKYKVQ</sequence>
<comment type="similarity">
    <text evidence="2">Belongs to the methyl-accepting chemotaxis (MCP) protein family.</text>
</comment>
<dbReference type="SUPFAM" id="SSF58104">
    <property type="entry name" value="Methyl-accepting chemotaxis protein (MCP) signaling domain"/>
    <property type="match status" value="1"/>
</dbReference>
<dbReference type="RefSeq" id="WP_077834290.1">
    <property type="nucleotide sequence ID" value="NZ_CP096983.1"/>
</dbReference>
<proteinExistence type="inferred from homology"/>
<dbReference type="PANTHER" id="PTHR32089">
    <property type="entry name" value="METHYL-ACCEPTING CHEMOTAXIS PROTEIN MCPB"/>
    <property type="match status" value="1"/>
</dbReference>
<dbReference type="PROSITE" id="PS50885">
    <property type="entry name" value="HAMP"/>
    <property type="match status" value="1"/>
</dbReference>
<dbReference type="PROSITE" id="PS50111">
    <property type="entry name" value="CHEMOTAXIS_TRANSDUC_2"/>
    <property type="match status" value="1"/>
</dbReference>
<organism evidence="3 4">
    <name type="scientific">Clostridium felsineum</name>
    <dbReference type="NCBI Taxonomy" id="36839"/>
    <lineage>
        <taxon>Bacteria</taxon>
        <taxon>Bacillati</taxon>
        <taxon>Bacillota</taxon>
        <taxon>Clostridia</taxon>
        <taxon>Eubacteriales</taxon>
        <taxon>Clostridiaceae</taxon>
        <taxon>Clostridium</taxon>
    </lineage>
</organism>
<protein>
    <submittedName>
        <fullName evidence="3">Uncharacterized protein</fullName>
    </submittedName>
</protein>
<dbReference type="PANTHER" id="PTHR32089:SF112">
    <property type="entry name" value="LYSOZYME-LIKE PROTEIN-RELATED"/>
    <property type="match status" value="1"/>
</dbReference>
<reference evidence="3 4" key="1">
    <citation type="submission" date="2022-04" db="EMBL/GenBank/DDBJ databases">
        <title>Genome sequence of C. roseum typestrain.</title>
        <authorList>
            <person name="Poehlein A."/>
            <person name="Schoch T."/>
            <person name="Duerre P."/>
            <person name="Daniel R."/>
        </authorList>
    </citation>
    <scope>NUCLEOTIDE SEQUENCE [LARGE SCALE GENOMIC DNA]</scope>
    <source>
        <strain evidence="3 4">DSM 7320</strain>
    </source>
</reference>
<keyword evidence="4" id="KW-1185">Reference proteome</keyword>
<evidence type="ECO:0000256" key="2">
    <source>
        <dbReference type="ARBA" id="ARBA00029447"/>
    </source>
</evidence>
<dbReference type="Pfam" id="PF00015">
    <property type="entry name" value="MCPsignal"/>
    <property type="match status" value="1"/>
</dbReference>
<dbReference type="EMBL" id="CP096983">
    <property type="protein sequence ID" value="URZ10305.1"/>
    <property type="molecule type" value="Genomic_DNA"/>
</dbReference>
<dbReference type="Pfam" id="PF00672">
    <property type="entry name" value="HAMP"/>
    <property type="match status" value="1"/>
</dbReference>
<evidence type="ECO:0000313" key="3">
    <source>
        <dbReference type="EMBL" id="URZ10305.1"/>
    </source>
</evidence>
<name>A0A1S8M7L1_9CLOT</name>
<evidence type="ECO:0000313" key="4">
    <source>
        <dbReference type="Proteomes" id="UP000190951"/>
    </source>
</evidence>
<evidence type="ECO:0000256" key="1">
    <source>
        <dbReference type="ARBA" id="ARBA00023224"/>
    </source>
</evidence>
<dbReference type="InterPro" id="IPR003660">
    <property type="entry name" value="HAMP_dom"/>
</dbReference>
<dbReference type="Gene3D" id="1.10.287.950">
    <property type="entry name" value="Methyl-accepting chemotaxis protein"/>
    <property type="match status" value="1"/>
</dbReference>
<keyword evidence="1" id="KW-0807">Transducer</keyword>
<gene>
    <name evidence="3" type="ORF">CROST_010130</name>
</gene>
<dbReference type="GO" id="GO:0007165">
    <property type="term" value="P:signal transduction"/>
    <property type="evidence" value="ECO:0007669"/>
    <property type="project" value="UniProtKB-KW"/>
</dbReference>